<name>A0A6D2HKE8_9BRAS</name>
<proteinExistence type="predicted"/>
<accession>A0A6D2HKE8</accession>
<dbReference type="PROSITE" id="PS50878">
    <property type="entry name" value="RT_POL"/>
    <property type="match status" value="1"/>
</dbReference>
<evidence type="ECO:0000259" key="1">
    <source>
        <dbReference type="PROSITE" id="PS50878"/>
    </source>
</evidence>
<comment type="caution">
    <text evidence="2">The sequence shown here is derived from an EMBL/GenBank/DDBJ whole genome shotgun (WGS) entry which is preliminary data.</text>
</comment>
<dbReference type="InterPro" id="IPR026960">
    <property type="entry name" value="RVT-Znf"/>
</dbReference>
<dbReference type="CDD" id="cd06222">
    <property type="entry name" value="RNase_H_like"/>
    <property type="match status" value="1"/>
</dbReference>
<sequence length="711" mass="78322">MECVTTVSYSFLVNNSLHGHVTPTRGLRQGDPLSPYLFILCTEVLSGLCSKAQLSGALPGVRVSRRSPAVNHLLFADDTMFFTKTHPSSVQALLKNIRRYEEASGQRINANKSSITFSGKTPPDIRARVKSTLGIEKEGGVGKYLGLPENFGIKKRDIFTGLVDKICQKSINWTHRFLSGAAKQVLLKSVLSVMPSYTMSCFKLPKSLCKRIQSVLTRYWWDDKPDKRKMSWVSWDRLTIPKNEGGLGFREIEVFNDALLAKIGARIIQNPDSLLAQVLLGKYCHSSSFMEAHVPATASHGWRSIIAGRDVLRQGLGWIVGIGEHIPLWSAPWLSTSEPRQPFGPPTEASQLLKLEIRQLQLSSVPVKDSLRWLPVKSGRYSTKTGYALSKKILEPSFADGFNWQSNLWRVKTSPKLKFFLWKASANALSVGAALILKGFDTDGRSGKCGALEDVLHVLLNCPFAQKVWHLAPVLFKPDRDSCTTVKLLLSNARRMLNLPSTGIYLTPLFPWIVWFLWKARNLRIFEAKSISEEDTIHKAISEAKAWQGAQEAAVLSSATTISPPSSLPATDVDVVRCFSDAAWSSDSAFGGMGWLFKDAHGTVISQGTASKSFLPSALAAEAVAIKLALLDARAADILRLVCYSDCKELVLLLKSGGHSNEIQGLLLDISCLLGSFRDVDFVFIPRAQNSEADVLAKSSLLSYNPSLSRG</sequence>
<dbReference type="Pfam" id="PF00078">
    <property type="entry name" value="RVT_1"/>
    <property type="match status" value="1"/>
</dbReference>
<dbReference type="InterPro" id="IPR002156">
    <property type="entry name" value="RNaseH_domain"/>
</dbReference>
<dbReference type="EMBL" id="CACVBM020000088">
    <property type="protein sequence ID" value="CAA7014090.1"/>
    <property type="molecule type" value="Genomic_DNA"/>
</dbReference>
<feature type="domain" description="Reverse transcriptase" evidence="1">
    <location>
        <begin position="1"/>
        <end position="149"/>
    </location>
</feature>
<dbReference type="Pfam" id="PF13966">
    <property type="entry name" value="zf-RVT"/>
    <property type="match status" value="1"/>
</dbReference>
<dbReference type="Pfam" id="PF13456">
    <property type="entry name" value="RVT_3"/>
    <property type="match status" value="1"/>
</dbReference>
<protein>
    <recommendedName>
        <fullName evidence="1">Reverse transcriptase domain-containing protein</fullName>
    </recommendedName>
</protein>
<dbReference type="InterPro" id="IPR044730">
    <property type="entry name" value="RNase_H-like_dom_plant"/>
</dbReference>
<dbReference type="InterPro" id="IPR036397">
    <property type="entry name" value="RNaseH_sf"/>
</dbReference>
<dbReference type="OrthoDB" id="1110729at2759"/>
<dbReference type="InterPro" id="IPR012337">
    <property type="entry name" value="RNaseH-like_sf"/>
</dbReference>
<dbReference type="GO" id="GO:0003676">
    <property type="term" value="F:nucleic acid binding"/>
    <property type="evidence" value="ECO:0007669"/>
    <property type="project" value="InterPro"/>
</dbReference>
<dbReference type="AlphaFoldDB" id="A0A6D2HKE8"/>
<reference evidence="2" key="1">
    <citation type="submission" date="2020-01" db="EMBL/GenBank/DDBJ databases">
        <authorList>
            <person name="Mishra B."/>
        </authorList>
    </citation>
    <scope>NUCLEOTIDE SEQUENCE [LARGE SCALE GENOMIC DNA]</scope>
</reference>
<dbReference type="GO" id="GO:0004523">
    <property type="term" value="F:RNA-DNA hybrid ribonuclease activity"/>
    <property type="evidence" value="ECO:0007669"/>
    <property type="project" value="InterPro"/>
</dbReference>
<dbReference type="PANTHER" id="PTHR33116:SF86">
    <property type="entry name" value="REVERSE TRANSCRIPTASE DOMAIN-CONTAINING PROTEIN"/>
    <property type="match status" value="1"/>
</dbReference>
<evidence type="ECO:0000313" key="2">
    <source>
        <dbReference type="EMBL" id="CAA7014090.1"/>
    </source>
</evidence>
<organism evidence="2 3">
    <name type="scientific">Microthlaspi erraticum</name>
    <dbReference type="NCBI Taxonomy" id="1685480"/>
    <lineage>
        <taxon>Eukaryota</taxon>
        <taxon>Viridiplantae</taxon>
        <taxon>Streptophyta</taxon>
        <taxon>Embryophyta</taxon>
        <taxon>Tracheophyta</taxon>
        <taxon>Spermatophyta</taxon>
        <taxon>Magnoliopsida</taxon>
        <taxon>eudicotyledons</taxon>
        <taxon>Gunneridae</taxon>
        <taxon>Pentapetalae</taxon>
        <taxon>rosids</taxon>
        <taxon>malvids</taxon>
        <taxon>Brassicales</taxon>
        <taxon>Brassicaceae</taxon>
        <taxon>Coluteocarpeae</taxon>
        <taxon>Microthlaspi</taxon>
    </lineage>
</organism>
<keyword evidence="3" id="KW-1185">Reference proteome</keyword>
<dbReference type="SUPFAM" id="SSF53098">
    <property type="entry name" value="Ribonuclease H-like"/>
    <property type="match status" value="1"/>
</dbReference>
<evidence type="ECO:0000313" key="3">
    <source>
        <dbReference type="Proteomes" id="UP000467841"/>
    </source>
</evidence>
<dbReference type="Proteomes" id="UP000467841">
    <property type="component" value="Unassembled WGS sequence"/>
</dbReference>
<dbReference type="Gene3D" id="3.30.420.10">
    <property type="entry name" value="Ribonuclease H-like superfamily/Ribonuclease H"/>
    <property type="match status" value="1"/>
</dbReference>
<dbReference type="PANTHER" id="PTHR33116">
    <property type="entry name" value="REVERSE TRANSCRIPTASE ZINC-BINDING DOMAIN-CONTAINING PROTEIN-RELATED-RELATED"/>
    <property type="match status" value="1"/>
</dbReference>
<dbReference type="InterPro" id="IPR000477">
    <property type="entry name" value="RT_dom"/>
</dbReference>
<gene>
    <name evidence="2" type="ORF">MERR_LOCUS1324</name>
</gene>